<name>A0A398CPD2_9BACL</name>
<evidence type="ECO:0000313" key="3">
    <source>
        <dbReference type="EMBL" id="RIE01767.1"/>
    </source>
</evidence>
<keyword evidence="4" id="KW-1185">Reference proteome</keyword>
<dbReference type="Proteomes" id="UP000266340">
    <property type="component" value="Unassembled WGS sequence"/>
</dbReference>
<feature type="compositionally biased region" description="Gly residues" evidence="1">
    <location>
        <begin position="558"/>
        <end position="578"/>
    </location>
</feature>
<keyword evidence="2" id="KW-0732">Signal</keyword>
<feature type="signal peptide" evidence="2">
    <location>
        <begin position="1"/>
        <end position="24"/>
    </location>
</feature>
<accession>A0A398CPD2</accession>
<evidence type="ECO:0000256" key="1">
    <source>
        <dbReference type="SAM" id="MobiDB-lite"/>
    </source>
</evidence>
<sequence length="593" mass="59156">MKNAWSIKQWGVLLLCAVTLSACSAKSGTSSGEGTSTATGATAVQSSEAATNVQLASVDLTEKIEYDDDDAYTDWSAANPTVIKLSGASATVDGSGAEAKGGTITITAAGTYAVSGKLDEGQIVVNVPDKGVVRLVLNGAEIHNSSSSAIYVEEAGKTIISLPEGTENVVSDGTAYVYPDASTDEPNAAIFSKDDLTINGTGKLVVEGNYNNGITSKDDLKITGGALEIHAKDDGLMGRDLVAVQEGDITVEAGGHGIKTTNDAEDSLGVIAVAGGTFDIDSGEDALHSSGGIQIAGGNFAIAAGDDGIHADVAIAIAGGTIDIANSNEGIEAPTIAISDGKISVVASDDGVNVAGGSDETAAADGPPGGNESGADSGRKLTISGGYLAVDAQGDGLDANGSIEMTGGTVIVNGPTENGNGALDYDGTFVMTGGFLVAAGSSGMAQATSEQSTQSGVLMTYPQTQQAGTIVHLEDSDGNAIITFAPSKNYQSVFVSSPNLKKDASYALYSGGASTGNDANGLYDGGEYQGGTKVVEYTVSSVVTWLNESGVTEARSGMMGGGGGPGGGNRGQGGGGGDRMPPDGNGERPQRVQ</sequence>
<feature type="chain" id="PRO_5038863663" evidence="2">
    <location>
        <begin position="25"/>
        <end position="593"/>
    </location>
</feature>
<reference evidence="3 4" key="1">
    <citation type="submission" date="2018-09" db="EMBL/GenBank/DDBJ databases">
        <title>Cohnella cavernae sp. nov., isolated from a karst cave.</title>
        <authorList>
            <person name="Zhu H."/>
        </authorList>
    </citation>
    <scope>NUCLEOTIDE SEQUENCE [LARGE SCALE GENOMIC DNA]</scope>
    <source>
        <strain evidence="3 4">K2E09-144</strain>
    </source>
</reference>
<proteinExistence type="predicted"/>
<evidence type="ECO:0000313" key="4">
    <source>
        <dbReference type="Proteomes" id="UP000266340"/>
    </source>
</evidence>
<feature type="region of interest" description="Disordered" evidence="1">
    <location>
        <begin position="354"/>
        <end position="378"/>
    </location>
</feature>
<protein>
    <submittedName>
        <fullName evidence="3">Carbohydrate-binding domain-containing protein</fullName>
    </submittedName>
</protein>
<dbReference type="RefSeq" id="WP_119149824.1">
    <property type="nucleotide sequence ID" value="NZ_JBHSOV010000032.1"/>
</dbReference>
<dbReference type="InterPro" id="IPR025584">
    <property type="entry name" value="Cthe_2159"/>
</dbReference>
<evidence type="ECO:0000256" key="2">
    <source>
        <dbReference type="SAM" id="SignalP"/>
    </source>
</evidence>
<comment type="caution">
    <text evidence="3">The sequence shown here is derived from an EMBL/GenBank/DDBJ whole genome shotgun (WGS) entry which is preliminary data.</text>
</comment>
<dbReference type="AlphaFoldDB" id="A0A398CPD2"/>
<dbReference type="Pfam" id="PF14262">
    <property type="entry name" value="Cthe_2159"/>
    <property type="match status" value="1"/>
</dbReference>
<dbReference type="OrthoDB" id="9812829at2"/>
<organism evidence="3 4">
    <name type="scientific">Cohnella faecalis</name>
    <dbReference type="NCBI Taxonomy" id="2315694"/>
    <lineage>
        <taxon>Bacteria</taxon>
        <taxon>Bacillati</taxon>
        <taxon>Bacillota</taxon>
        <taxon>Bacilli</taxon>
        <taxon>Bacillales</taxon>
        <taxon>Paenibacillaceae</taxon>
        <taxon>Cohnella</taxon>
    </lineage>
</organism>
<dbReference type="PROSITE" id="PS51257">
    <property type="entry name" value="PROKAR_LIPOPROTEIN"/>
    <property type="match status" value="1"/>
</dbReference>
<dbReference type="EMBL" id="QXJM01000039">
    <property type="protein sequence ID" value="RIE01767.1"/>
    <property type="molecule type" value="Genomic_DNA"/>
</dbReference>
<gene>
    <name evidence="3" type="ORF">D3H35_13265</name>
</gene>
<feature type="region of interest" description="Disordered" evidence="1">
    <location>
        <begin position="554"/>
        <end position="593"/>
    </location>
</feature>